<protein>
    <submittedName>
        <fullName evidence="1">Uncharacterized protein</fullName>
    </submittedName>
</protein>
<reference evidence="1 2" key="1">
    <citation type="submission" date="2022-12" db="EMBL/GenBank/DDBJ databases">
        <title>Chromosome-scale assembly of the Ensete ventricosum genome.</title>
        <authorList>
            <person name="Dussert Y."/>
            <person name="Stocks J."/>
            <person name="Wendawek A."/>
            <person name="Woldeyes F."/>
            <person name="Nichols R.A."/>
            <person name="Borrell J.S."/>
        </authorList>
    </citation>
    <scope>NUCLEOTIDE SEQUENCE [LARGE SCALE GENOMIC DNA]</scope>
    <source>
        <strain evidence="2">cv. Maze</strain>
        <tissue evidence="1">Seeds</tissue>
    </source>
</reference>
<comment type="caution">
    <text evidence="1">The sequence shown here is derived from an EMBL/GenBank/DDBJ whole genome shotgun (WGS) entry which is preliminary data.</text>
</comment>
<dbReference type="Proteomes" id="UP001222027">
    <property type="component" value="Unassembled WGS sequence"/>
</dbReference>
<name>A0AAV8RW22_ENSVE</name>
<evidence type="ECO:0000313" key="1">
    <source>
        <dbReference type="EMBL" id="KAJ8511225.1"/>
    </source>
</evidence>
<dbReference type="EMBL" id="JAQQAF010000001">
    <property type="protein sequence ID" value="KAJ8511225.1"/>
    <property type="molecule type" value="Genomic_DNA"/>
</dbReference>
<evidence type="ECO:0000313" key="2">
    <source>
        <dbReference type="Proteomes" id="UP001222027"/>
    </source>
</evidence>
<organism evidence="1 2">
    <name type="scientific">Ensete ventricosum</name>
    <name type="common">Abyssinian banana</name>
    <name type="synonym">Musa ensete</name>
    <dbReference type="NCBI Taxonomy" id="4639"/>
    <lineage>
        <taxon>Eukaryota</taxon>
        <taxon>Viridiplantae</taxon>
        <taxon>Streptophyta</taxon>
        <taxon>Embryophyta</taxon>
        <taxon>Tracheophyta</taxon>
        <taxon>Spermatophyta</taxon>
        <taxon>Magnoliopsida</taxon>
        <taxon>Liliopsida</taxon>
        <taxon>Zingiberales</taxon>
        <taxon>Musaceae</taxon>
        <taxon>Ensete</taxon>
    </lineage>
</organism>
<proteinExistence type="predicted"/>
<accession>A0AAV8RW22</accession>
<sequence length="101" mass="10953">MSNCTTCLKEECVGLDDGSGIHASRDGLSSWRWCRRSYYCCHSIVIADAATATTGGGVVGHRWDERTGFGDRVSIYCQLSNLDCCLPTEHFSIASSPQQSG</sequence>
<dbReference type="AlphaFoldDB" id="A0AAV8RW22"/>
<keyword evidence="2" id="KW-1185">Reference proteome</keyword>
<gene>
    <name evidence="1" type="ORF">OPV22_001659</name>
</gene>